<dbReference type="PANTHER" id="PTHR30154">
    <property type="entry name" value="LEUCINE-RESPONSIVE REGULATORY PROTEIN"/>
    <property type="match status" value="1"/>
</dbReference>
<dbReference type="SUPFAM" id="SSF46785">
    <property type="entry name" value="Winged helix' DNA-binding domain"/>
    <property type="match status" value="1"/>
</dbReference>
<keyword evidence="6" id="KW-1185">Reference proteome</keyword>
<dbReference type="EMBL" id="JABMKX010000021">
    <property type="protein sequence ID" value="NQX49119.1"/>
    <property type="molecule type" value="Genomic_DNA"/>
</dbReference>
<evidence type="ECO:0000259" key="4">
    <source>
        <dbReference type="PROSITE" id="PS50956"/>
    </source>
</evidence>
<dbReference type="RefSeq" id="WP_173139883.1">
    <property type="nucleotide sequence ID" value="NZ_JABMKX010000021.1"/>
</dbReference>
<dbReference type="PROSITE" id="PS50956">
    <property type="entry name" value="HTH_ASNC_2"/>
    <property type="match status" value="1"/>
</dbReference>
<protein>
    <submittedName>
        <fullName evidence="5">Lrp/AsnC family transcriptional regulator</fullName>
    </submittedName>
</protein>
<keyword evidence="3" id="KW-0804">Transcription</keyword>
<keyword evidence="2" id="KW-0238">DNA-binding</keyword>
<dbReference type="Gene3D" id="3.30.70.920">
    <property type="match status" value="1"/>
</dbReference>
<keyword evidence="1" id="KW-0805">Transcription regulation</keyword>
<evidence type="ECO:0000313" key="5">
    <source>
        <dbReference type="EMBL" id="NQX49119.1"/>
    </source>
</evidence>
<evidence type="ECO:0000256" key="1">
    <source>
        <dbReference type="ARBA" id="ARBA00023015"/>
    </source>
</evidence>
<organism evidence="5 6">
    <name type="scientific">Paenibacillus tritici</name>
    <dbReference type="NCBI Taxonomy" id="1873425"/>
    <lineage>
        <taxon>Bacteria</taxon>
        <taxon>Bacillati</taxon>
        <taxon>Bacillota</taxon>
        <taxon>Bacilli</taxon>
        <taxon>Bacillales</taxon>
        <taxon>Paenibacillaceae</taxon>
        <taxon>Paenibacillus</taxon>
    </lineage>
</organism>
<dbReference type="Proteomes" id="UP000711047">
    <property type="component" value="Unassembled WGS sequence"/>
</dbReference>
<sequence length="142" mass="16311">MTATQIDHTDYRILQLLIEDSTLSHKDIGALVHLTGQAVGARIRRMRELEIIEGYTIHWNPLRIGQNIHAFITVFLSTKSDHLPFQEFAKAHDNVAEVHRISGEGCYWMRVRTVNQEALNALLDELLVYGNYRVNLDMGQIK</sequence>
<feature type="domain" description="HTH asnC-type" evidence="4">
    <location>
        <begin position="6"/>
        <end position="67"/>
    </location>
</feature>
<dbReference type="Pfam" id="PF01037">
    <property type="entry name" value="AsnC_trans_reg"/>
    <property type="match status" value="1"/>
</dbReference>
<dbReference type="SMART" id="SM00344">
    <property type="entry name" value="HTH_ASNC"/>
    <property type="match status" value="1"/>
</dbReference>
<reference evidence="5 6" key="1">
    <citation type="submission" date="2020-05" db="EMBL/GenBank/DDBJ databases">
        <title>Paenibacillus glebae, sp. nov., Paenibacillus humi sp. nov., Paenibacillus pedi sp. nov., Paenibacillus terrestris sp. nov. and Paenibacillus terricola sp. nov., isolated from a forest top soil sample.</title>
        <authorList>
            <person name="Qi S."/>
            <person name="Carlier A."/>
            <person name="Cnockaert M."/>
            <person name="Vandamme P."/>
        </authorList>
    </citation>
    <scope>NUCLEOTIDE SEQUENCE [LARGE SCALE GENOMIC DNA]</scope>
    <source>
        <strain evidence="5 6">LMG 29502</strain>
    </source>
</reference>
<dbReference type="Gene3D" id="1.10.10.10">
    <property type="entry name" value="Winged helix-like DNA-binding domain superfamily/Winged helix DNA-binding domain"/>
    <property type="match status" value="1"/>
</dbReference>
<dbReference type="PANTHER" id="PTHR30154:SF55">
    <property type="entry name" value="HTH-TYPE TRANSCRIPTIONAL REGULATOR LRPB"/>
    <property type="match status" value="1"/>
</dbReference>
<dbReference type="SUPFAM" id="SSF54909">
    <property type="entry name" value="Dimeric alpha+beta barrel"/>
    <property type="match status" value="1"/>
</dbReference>
<evidence type="ECO:0000256" key="2">
    <source>
        <dbReference type="ARBA" id="ARBA00023125"/>
    </source>
</evidence>
<name>A0ABX2DWN3_9BACL</name>
<comment type="caution">
    <text evidence="5">The sequence shown here is derived from an EMBL/GenBank/DDBJ whole genome shotgun (WGS) entry which is preliminary data.</text>
</comment>
<evidence type="ECO:0000313" key="6">
    <source>
        <dbReference type="Proteomes" id="UP000711047"/>
    </source>
</evidence>
<accession>A0ABX2DWN3</accession>
<dbReference type="InterPro" id="IPR036390">
    <property type="entry name" value="WH_DNA-bd_sf"/>
</dbReference>
<evidence type="ECO:0000256" key="3">
    <source>
        <dbReference type="ARBA" id="ARBA00023163"/>
    </source>
</evidence>
<dbReference type="InterPro" id="IPR019888">
    <property type="entry name" value="Tscrpt_reg_AsnC-like"/>
</dbReference>
<proteinExistence type="predicted"/>
<dbReference type="InterPro" id="IPR019887">
    <property type="entry name" value="Tscrpt_reg_AsnC/Lrp_C"/>
</dbReference>
<dbReference type="InterPro" id="IPR000485">
    <property type="entry name" value="AsnC-type_HTH_dom"/>
</dbReference>
<dbReference type="Pfam" id="PF13404">
    <property type="entry name" value="HTH_AsnC-type"/>
    <property type="match status" value="1"/>
</dbReference>
<dbReference type="InterPro" id="IPR036388">
    <property type="entry name" value="WH-like_DNA-bd_sf"/>
</dbReference>
<dbReference type="InterPro" id="IPR011008">
    <property type="entry name" value="Dimeric_a/b-barrel"/>
</dbReference>
<gene>
    <name evidence="5" type="ORF">HQN87_27740</name>
</gene>